<organism evidence="9 10">
    <name type="scientific">Nonomuraea cavernae</name>
    <dbReference type="NCBI Taxonomy" id="2045107"/>
    <lineage>
        <taxon>Bacteria</taxon>
        <taxon>Bacillati</taxon>
        <taxon>Actinomycetota</taxon>
        <taxon>Actinomycetes</taxon>
        <taxon>Streptosporangiales</taxon>
        <taxon>Streptosporangiaceae</taxon>
        <taxon>Nonomuraea</taxon>
    </lineage>
</organism>
<dbReference type="InterPro" id="IPR001764">
    <property type="entry name" value="Glyco_hydro_3_N"/>
</dbReference>
<sequence>MTALDRIPAAGQDLRPWQDPALPVADRVEALLAEMTLEEKVAQLGSLWVGNHTQAGDGPADASLDGPGADSPGPDGTGLDGTGLDGTGSEADGTPSVAPAQDTFGAFGALPFEEAVRHGLGHLTRVFGSRPVTVSEGAAELVRLQRSVIEGSRLGIPALAHEECLTGFTTYGATVYPAAIAWGATFDPELVERMASAIGRDMRAVGVHQGLSPVLDVVRDYRWGRVEETMGEDPYLVTMLGAAYVRGLESAGIIATLKHLAGYSASRAARNHGPVPMGRRELMDLILPPFETAITEAGARSVMNSYSDVDGVPAAIDSWLLTDLLREEWGFTGTVVSDYWAVPFLATTHGVAADTEDAGVQALTAGLDVELPDTRGFGRHLAERVRRGELPESLVDRAARRLLTQKAQLGLLDRDWTPEGSVAAAGEVDLDSPANRALARELAERSVVLLDAGTALPLLGEGRPAPRRVAVVGPGAAEPRTFMGCYAFPNHVLPRHPGLGLGIDAPSVLDALRAELPGTEIVHERGCDIRDDDRSGFAAATDAARDADVCVAVVGDLAGMFGQGTSGEGCDAEHLRLPGAQEDLLAALAATGTPLVVVVVSGRPYAMGDTHARAAALVQAFMPGEEGGGAIAGILSGRVQPAGKLPVQIPRRPGGQPGTYLQPPLGTDSQGISNLDPTPLFPFGHGASYTTFDVGDLRVSDTEVPTDGEFTVSVRVRNTGGRAGEEVVQLYLRDVLAQVTRPVRQLTGFARVRLEPGASTEVSFRVHADRTAFTGRDLRRIVEPGDLDILVGTSAADLPCRAGIRLTGPTRVVGHGRRLVTPVYVGSSPGSAARRQEGRDAGQS</sequence>
<evidence type="ECO:0000256" key="2">
    <source>
        <dbReference type="ARBA" id="ARBA00022801"/>
    </source>
</evidence>
<reference evidence="9" key="2">
    <citation type="submission" date="2020-09" db="EMBL/GenBank/DDBJ databases">
        <authorList>
            <person name="Sun Q."/>
            <person name="Zhou Y."/>
        </authorList>
    </citation>
    <scope>NUCLEOTIDE SEQUENCE</scope>
    <source>
        <strain evidence="9">CGMCC 4.7368</strain>
    </source>
</reference>
<keyword evidence="2 6" id="KW-0378">Hydrolase</keyword>
<evidence type="ECO:0000256" key="3">
    <source>
        <dbReference type="ARBA" id="ARBA00023277"/>
    </source>
</evidence>
<dbReference type="SUPFAM" id="SSF51445">
    <property type="entry name" value="(Trans)glycosidases"/>
    <property type="match status" value="1"/>
</dbReference>
<feature type="region of interest" description="Disordered" evidence="7">
    <location>
        <begin position="52"/>
        <end position="100"/>
    </location>
</feature>
<dbReference type="Pfam" id="PF00933">
    <property type="entry name" value="Glyco_hydro_3"/>
    <property type="match status" value="1"/>
</dbReference>
<dbReference type="SUPFAM" id="SSF52279">
    <property type="entry name" value="Beta-D-glucan exohydrolase, C-terminal domain"/>
    <property type="match status" value="1"/>
</dbReference>
<reference evidence="9" key="1">
    <citation type="journal article" date="2014" name="Int. J. Syst. Evol. Microbiol.">
        <title>Complete genome sequence of Corynebacterium casei LMG S-19264T (=DSM 44701T), isolated from a smear-ripened cheese.</title>
        <authorList>
            <consortium name="US DOE Joint Genome Institute (JGI-PGF)"/>
            <person name="Walter F."/>
            <person name="Albersmeier A."/>
            <person name="Kalinowski J."/>
            <person name="Ruckert C."/>
        </authorList>
    </citation>
    <scope>NUCLEOTIDE SEQUENCE</scope>
    <source>
        <strain evidence="9">CGMCC 4.7368</strain>
    </source>
</reference>
<feature type="region of interest" description="Disordered" evidence="7">
    <location>
        <begin position="824"/>
        <end position="844"/>
    </location>
</feature>
<dbReference type="GO" id="GO:0008422">
    <property type="term" value="F:beta-glucosidase activity"/>
    <property type="evidence" value="ECO:0007669"/>
    <property type="project" value="UniProtKB-ARBA"/>
</dbReference>
<evidence type="ECO:0000256" key="5">
    <source>
        <dbReference type="ARBA" id="ARBA00074219"/>
    </source>
</evidence>
<dbReference type="FunFam" id="2.60.40.10:FF:000495">
    <property type="entry name" value="Periplasmic beta-glucosidase"/>
    <property type="match status" value="1"/>
</dbReference>
<dbReference type="InterPro" id="IPR026891">
    <property type="entry name" value="Fn3-like"/>
</dbReference>
<keyword evidence="10" id="KW-1185">Reference proteome</keyword>
<protein>
    <recommendedName>
        <fullName evidence="5">Exo-alpha-(1-&gt;6)-L-arabinopyranosidase</fullName>
    </recommendedName>
</protein>
<dbReference type="InterPro" id="IPR036881">
    <property type="entry name" value="Glyco_hydro_3_C_sf"/>
</dbReference>
<evidence type="ECO:0000313" key="10">
    <source>
        <dbReference type="Proteomes" id="UP000646523"/>
    </source>
</evidence>
<comment type="function">
    <text evidence="4">Catalyzes the hydrolysis of a non-reducing terminal alpha-L-arabinopyranosidic linkage in ginsenoside Rb2 (alpha-L-arabinopyranosyl-(1-&gt;6)-alpha-D-glucopyranosyl) to release alpha-D-glucopyranosyl (Rd). It is not able to hydrolyze alpha-L-arabinofuranosyl-(1-&gt;6)-alpha-D-glucopyranosyl (Rc).</text>
</comment>
<dbReference type="InterPro" id="IPR017853">
    <property type="entry name" value="GH"/>
</dbReference>
<dbReference type="PANTHER" id="PTHR42715:SF10">
    <property type="entry name" value="BETA-GLUCOSIDASE"/>
    <property type="match status" value="1"/>
</dbReference>
<dbReference type="InterPro" id="IPR036962">
    <property type="entry name" value="Glyco_hydro_3_N_sf"/>
</dbReference>
<dbReference type="InterPro" id="IPR050288">
    <property type="entry name" value="Cellulose_deg_GH3"/>
</dbReference>
<dbReference type="Gene3D" id="2.60.40.10">
    <property type="entry name" value="Immunoglobulins"/>
    <property type="match status" value="1"/>
</dbReference>
<evidence type="ECO:0000256" key="4">
    <source>
        <dbReference type="ARBA" id="ARBA00058905"/>
    </source>
</evidence>
<dbReference type="Proteomes" id="UP000646523">
    <property type="component" value="Unassembled WGS sequence"/>
</dbReference>
<name>A0A917YUT2_9ACTN</name>
<feature type="compositionally biased region" description="Gly residues" evidence="7">
    <location>
        <begin position="75"/>
        <end position="86"/>
    </location>
</feature>
<dbReference type="PROSITE" id="PS00775">
    <property type="entry name" value="GLYCOSYL_HYDROL_F3"/>
    <property type="match status" value="1"/>
</dbReference>
<evidence type="ECO:0000256" key="1">
    <source>
        <dbReference type="ARBA" id="ARBA00005336"/>
    </source>
</evidence>
<proteinExistence type="inferred from homology"/>
<feature type="compositionally biased region" description="Low complexity" evidence="7">
    <location>
        <begin position="65"/>
        <end position="74"/>
    </location>
</feature>
<dbReference type="SMART" id="SM01217">
    <property type="entry name" value="Fn3_like"/>
    <property type="match status" value="1"/>
</dbReference>
<keyword evidence="6" id="KW-0326">Glycosidase</keyword>
<feature type="domain" description="Fibronectin type III-like" evidence="8">
    <location>
        <begin position="726"/>
        <end position="795"/>
    </location>
</feature>
<dbReference type="EMBL" id="BMNH01000004">
    <property type="protein sequence ID" value="GGO66935.1"/>
    <property type="molecule type" value="Genomic_DNA"/>
</dbReference>
<dbReference type="InterPro" id="IPR013783">
    <property type="entry name" value="Ig-like_fold"/>
</dbReference>
<feature type="compositionally biased region" description="Basic and acidic residues" evidence="7">
    <location>
        <begin position="834"/>
        <end position="844"/>
    </location>
</feature>
<dbReference type="AlphaFoldDB" id="A0A917YUT2"/>
<evidence type="ECO:0000256" key="7">
    <source>
        <dbReference type="SAM" id="MobiDB-lite"/>
    </source>
</evidence>
<dbReference type="GO" id="GO:0005975">
    <property type="term" value="P:carbohydrate metabolic process"/>
    <property type="evidence" value="ECO:0007669"/>
    <property type="project" value="InterPro"/>
</dbReference>
<dbReference type="RefSeq" id="WP_189123914.1">
    <property type="nucleotide sequence ID" value="NZ_BMNH01000004.1"/>
</dbReference>
<dbReference type="PANTHER" id="PTHR42715">
    <property type="entry name" value="BETA-GLUCOSIDASE"/>
    <property type="match status" value="1"/>
</dbReference>
<evidence type="ECO:0000313" key="9">
    <source>
        <dbReference type="EMBL" id="GGO66935.1"/>
    </source>
</evidence>
<keyword evidence="3" id="KW-0119">Carbohydrate metabolism</keyword>
<evidence type="ECO:0000256" key="6">
    <source>
        <dbReference type="RuleBase" id="RU361161"/>
    </source>
</evidence>
<dbReference type="Gene3D" id="3.20.20.300">
    <property type="entry name" value="Glycoside hydrolase, family 3, N-terminal domain"/>
    <property type="match status" value="1"/>
</dbReference>
<dbReference type="Gene3D" id="3.40.50.1700">
    <property type="entry name" value="Glycoside hydrolase family 3 C-terminal domain"/>
    <property type="match status" value="1"/>
</dbReference>
<dbReference type="Pfam" id="PF14310">
    <property type="entry name" value="Fn3-like"/>
    <property type="match status" value="1"/>
</dbReference>
<dbReference type="InterPro" id="IPR002772">
    <property type="entry name" value="Glyco_hydro_3_C"/>
</dbReference>
<comment type="similarity">
    <text evidence="1 6">Belongs to the glycosyl hydrolase 3 family.</text>
</comment>
<dbReference type="Pfam" id="PF01915">
    <property type="entry name" value="Glyco_hydro_3_C"/>
    <property type="match status" value="1"/>
</dbReference>
<comment type="caution">
    <text evidence="9">The sequence shown here is derived from an EMBL/GenBank/DDBJ whole genome shotgun (WGS) entry which is preliminary data.</text>
</comment>
<dbReference type="InterPro" id="IPR019800">
    <property type="entry name" value="Glyco_hydro_3_AS"/>
</dbReference>
<dbReference type="PRINTS" id="PR00133">
    <property type="entry name" value="GLHYDRLASE3"/>
</dbReference>
<accession>A0A917YUT2</accession>
<evidence type="ECO:0000259" key="8">
    <source>
        <dbReference type="SMART" id="SM01217"/>
    </source>
</evidence>
<gene>
    <name evidence="9" type="ORF">GCM10012289_22210</name>
</gene>